<organism evidence="3 4">
    <name type="scientific">Aquimarina mytili</name>
    <dbReference type="NCBI Taxonomy" id="874423"/>
    <lineage>
        <taxon>Bacteria</taxon>
        <taxon>Pseudomonadati</taxon>
        <taxon>Bacteroidota</taxon>
        <taxon>Flavobacteriia</taxon>
        <taxon>Flavobacteriales</taxon>
        <taxon>Flavobacteriaceae</taxon>
        <taxon>Aquimarina</taxon>
    </lineage>
</organism>
<dbReference type="NCBIfam" id="TIGR03696">
    <property type="entry name" value="Rhs_assc_core"/>
    <property type="match status" value="1"/>
</dbReference>
<name>A0A937D9A0_9FLAO</name>
<evidence type="ECO:0000313" key="3">
    <source>
        <dbReference type="EMBL" id="MBL0684865.1"/>
    </source>
</evidence>
<gene>
    <name evidence="3" type="ORF">JJQ60_15150</name>
</gene>
<evidence type="ECO:0000259" key="2">
    <source>
        <dbReference type="Pfam" id="PF20041"/>
    </source>
</evidence>
<feature type="domain" description="DUF6443" evidence="2">
    <location>
        <begin position="42"/>
        <end position="174"/>
    </location>
</feature>
<keyword evidence="4" id="KW-1185">Reference proteome</keyword>
<dbReference type="PROSITE" id="PS00018">
    <property type="entry name" value="EF_HAND_1"/>
    <property type="match status" value="1"/>
</dbReference>
<comment type="caution">
    <text evidence="3">The sequence shown here is derived from an EMBL/GenBank/DDBJ whole genome shotgun (WGS) entry which is preliminary data.</text>
</comment>
<accession>A0A937D9A0</accession>
<reference evidence="3" key="1">
    <citation type="submission" date="2021-01" db="EMBL/GenBank/DDBJ databases">
        <authorList>
            <person name="Zhong Y.L."/>
        </authorList>
    </citation>
    <scope>NUCLEOTIDE SEQUENCE</scope>
    <source>
        <strain evidence="3">KCTC 23302</strain>
    </source>
</reference>
<dbReference type="RefSeq" id="WP_201921995.1">
    <property type="nucleotide sequence ID" value="NZ_BAABAX010000014.1"/>
</dbReference>
<dbReference type="Proteomes" id="UP000651057">
    <property type="component" value="Unassembled WGS sequence"/>
</dbReference>
<protein>
    <recommendedName>
        <fullName evidence="2">DUF6443 domain-containing protein</fullName>
    </recommendedName>
</protein>
<dbReference type="InterPro" id="IPR045619">
    <property type="entry name" value="DUF6443"/>
</dbReference>
<feature type="region of interest" description="Disordered" evidence="1">
    <location>
        <begin position="1061"/>
        <end position="1090"/>
    </location>
</feature>
<feature type="compositionally biased region" description="Basic and acidic residues" evidence="1">
    <location>
        <begin position="1070"/>
        <end position="1085"/>
    </location>
</feature>
<dbReference type="InterPro" id="IPR022385">
    <property type="entry name" value="Rhs_assc_core"/>
</dbReference>
<evidence type="ECO:0000313" key="4">
    <source>
        <dbReference type="Proteomes" id="UP000651057"/>
    </source>
</evidence>
<dbReference type="Gene3D" id="2.180.10.10">
    <property type="entry name" value="RHS repeat-associated core"/>
    <property type="match status" value="1"/>
</dbReference>
<dbReference type="Pfam" id="PF20041">
    <property type="entry name" value="DUF6443"/>
    <property type="match status" value="1"/>
</dbReference>
<evidence type="ECO:0000256" key="1">
    <source>
        <dbReference type="SAM" id="MobiDB-lite"/>
    </source>
</evidence>
<dbReference type="EMBL" id="JAERQJ010000006">
    <property type="protein sequence ID" value="MBL0684865.1"/>
    <property type="molecule type" value="Genomic_DNA"/>
</dbReference>
<sequence length="1372" mass="152969">MNTIIKNTLYIIGLLLTISTTYAQGLVPSEDQNYVMAVQALQPFTSANALETAPEDQKVQTITYYDGLGRPIQQNAINASTGNKDIISHIEYDGLGRQTKQYLPFEATGVPGSYREVNIHQDINAYYQNKYPDDFAGVPVEEVNAYSETILEASPLNRAQEQAAPGATWKYTRHKDPVYASFPADLNYVKNWTASDVLDPYAPAYTSIDLDNVVAITINNAELKLWIWARPELGIEVLSTGELRKIDVYPEIEFADLGQLTDVNDTPIDYKASIENNYLVITPIGGNPRPLTNGVKIRSTYDLSPIQYIKEYHKYVTNEHTVKSAYGLNKASEVLRFDVVMTGGVPTLVPNGSYAAGQLSKSIVKNENWTPADGKNKTAESFTDKNGRTLLSRSYNNGQTIDTYNVYDDYGNLTYVIPPKVVTSDGISTEELNELIYQYKYDELNRLIERKDPGKGWEYIVYNELDQPVLTQDEIMNAKGQWLFTKYDGLGRFSYSGMYIDTRDRAAIQLEVNALTTLWEQRGAVTDIGGTTVHYSNMAFPTTGIELYTISYYDDYNVNLPIELANPGTVYNVPITNNTKTLPTVGKVRVLETNDWTTSVTYYDNKARPVYVVSKDEYLNTIETIATELDFTGKVIQSTTTHTKGSNAPIVTIDRFTYDHIGRVLTQTQKINDQTEEVIASNEYDNLGQLVAKNVGGGLQHVDYKTNIRGWLTAINDGDTANGDLFGYAIHYNKPTENLGAKALYNGNISEITWKTANDHTQRAYGYKYDALDRLTQAISNDGKYDLSSITYDNMGNIQSLDRKGHLDANATTFGGMDKLSYTYEATGHKLLSVTDAGHTTFGFKDGNTVGNDYEYDQNGSITVDKNKGITNIEYNHLDLPVKITFENNTNKTIEYVYDATGSKLKKILTDGTNTITTEYAGGAQYKNGDLEFMGQPEGYVEPSNNGFIYVYQFVDHLGNIRLSYSDKNDDGSITQEEIVEENNYYPFGLAHRGYNTAIRGKKHNYKYNNTELEEGLGLNWYEMPLRSYDPTTARWNRQDPVIHHGLSTYNAFDNNPIYYADPSGGNSTKDGEARNRDNRDDNKDSNANAISISGNTITINLNNTPDGGGSIWFNNDANNGAGHSWNFSHDEALEIFETSSWVAKGDRTALSEVMVSDHRGFNPTYAGAALQTEANIYSTKWYKRNYGGDGSGSFMDNINRFVYETDKINPIAILWDTASYSATGEDRRGNAMTPAEANLNAIGVVPVGRLGSLTTNTASNLWKVGKYNAIRGLEKGLDAHHVGQAALMERLIPNYNRRTAPSILVPKVGHTIRGVNGIVSRSTKGLTSPRQVLARDIFELRRVYPDIPNEALQSVIKMNKAMYGSAFAKKP</sequence>
<proteinExistence type="predicted"/>
<dbReference type="InterPro" id="IPR018247">
    <property type="entry name" value="EF_Hand_1_Ca_BS"/>
</dbReference>